<gene>
    <name evidence="1" type="ORF">METZ01_LOCUS488373</name>
</gene>
<accession>A0A383CU04</accession>
<sequence length="74" mass="8799">MHPSCQFSETARQSFYPCRTADDIYFKETASRVLHGIFFRLVWKGIAMESLRYPVSQLLLRANTILRHMRFPDF</sequence>
<reference evidence="1" key="1">
    <citation type="submission" date="2018-05" db="EMBL/GenBank/DDBJ databases">
        <authorList>
            <person name="Lanie J.A."/>
            <person name="Ng W.-L."/>
            <person name="Kazmierczak K.M."/>
            <person name="Andrzejewski T.M."/>
            <person name="Davidsen T.M."/>
            <person name="Wayne K.J."/>
            <person name="Tettelin H."/>
            <person name="Glass J.I."/>
            <person name="Rusch D."/>
            <person name="Podicherti R."/>
            <person name="Tsui H.-C.T."/>
            <person name="Winkler M.E."/>
        </authorList>
    </citation>
    <scope>NUCLEOTIDE SEQUENCE</scope>
</reference>
<protein>
    <submittedName>
        <fullName evidence="1">Uncharacterized protein</fullName>
    </submittedName>
</protein>
<evidence type="ECO:0000313" key="1">
    <source>
        <dbReference type="EMBL" id="SVE35519.1"/>
    </source>
</evidence>
<proteinExistence type="predicted"/>
<dbReference type="EMBL" id="UINC01211572">
    <property type="protein sequence ID" value="SVE35519.1"/>
    <property type="molecule type" value="Genomic_DNA"/>
</dbReference>
<organism evidence="1">
    <name type="scientific">marine metagenome</name>
    <dbReference type="NCBI Taxonomy" id="408172"/>
    <lineage>
        <taxon>unclassified sequences</taxon>
        <taxon>metagenomes</taxon>
        <taxon>ecological metagenomes</taxon>
    </lineage>
</organism>
<dbReference type="AlphaFoldDB" id="A0A383CU04"/>
<name>A0A383CU04_9ZZZZ</name>
<feature type="non-terminal residue" evidence="1">
    <location>
        <position position="74"/>
    </location>
</feature>